<evidence type="ECO:0000259" key="3">
    <source>
        <dbReference type="Pfam" id="PF02668"/>
    </source>
</evidence>
<evidence type="ECO:0000256" key="2">
    <source>
        <dbReference type="ARBA" id="ARBA00023194"/>
    </source>
</evidence>
<dbReference type="Gene3D" id="3.60.130.10">
    <property type="entry name" value="Clavaminate synthase-like"/>
    <property type="match status" value="1"/>
</dbReference>
<dbReference type="InterPro" id="IPR050411">
    <property type="entry name" value="AlphaKG_dependent_hydroxylases"/>
</dbReference>
<accession>A0ABY6U1B9</accession>
<evidence type="ECO:0000313" key="5">
    <source>
        <dbReference type="Proteomes" id="UP000766486"/>
    </source>
</evidence>
<dbReference type="PANTHER" id="PTHR10696:SF56">
    <property type="entry name" value="TAUD_TFDA-LIKE DOMAIN-CONTAINING PROTEIN"/>
    <property type="match status" value="1"/>
</dbReference>
<keyword evidence="5" id="KW-1185">Reference proteome</keyword>
<proteinExistence type="predicted"/>
<dbReference type="EMBL" id="CABFNS010000725">
    <property type="protein sequence ID" value="VUC24805.1"/>
    <property type="molecule type" value="Genomic_DNA"/>
</dbReference>
<feature type="domain" description="TauD/TfdA-like" evidence="3">
    <location>
        <begin position="141"/>
        <end position="343"/>
    </location>
</feature>
<dbReference type="InterPro" id="IPR042098">
    <property type="entry name" value="TauD-like_sf"/>
</dbReference>
<gene>
    <name evidence="4" type="ORF">CLO192961_LOCUS151195</name>
</gene>
<dbReference type="Proteomes" id="UP000766486">
    <property type="component" value="Unassembled WGS sequence"/>
</dbReference>
<keyword evidence="2" id="KW-0045">Antibiotic biosynthesis</keyword>
<sequence>MPSTLIQAPNEFSHLPKTEFRTKLDVKPKSGLFPDGYKTTGQQPPLYEEIHPYSDFPKEITGITAWVKYDLQGTPEREALWKHPLTKEELEDISTAAENFMSSGRDLNEMCKGLFPLPGMAKYLEQEWGMRKSATAYMGLGAHFGHIVSQNGKGHLLGHIKDLGENPADFHKVRLYRTTARQTFHADPADIVGLLCLNTPLEGGQNNIVSGHRVWNIMQKERPDIAELLTQPIWYFDRKGEVSSGQEEYIRCAIYYIERNNGRVYSKFDPNYVRFSDKGIIPPLSNAQAEAIEFFDKTCYEESILNVLEVGDAHFMTNNHLYHSRQAYTDHESPAPRRHLLRL</sequence>
<dbReference type="PANTHER" id="PTHR10696">
    <property type="entry name" value="GAMMA-BUTYROBETAINE HYDROXYLASE-RELATED"/>
    <property type="match status" value="1"/>
</dbReference>
<organism evidence="4 5">
    <name type="scientific">Bionectria ochroleuca</name>
    <name type="common">Gliocladium roseum</name>
    <dbReference type="NCBI Taxonomy" id="29856"/>
    <lineage>
        <taxon>Eukaryota</taxon>
        <taxon>Fungi</taxon>
        <taxon>Dikarya</taxon>
        <taxon>Ascomycota</taxon>
        <taxon>Pezizomycotina</taxon>
        <taxon>Sordariomycetes</taxon>
        <taxon>Hypocreomycetidae</taxon>
        <taxon>Hypocreales</taxon>
        <taxon>Bionectriaceae</taxon>
        <taxon>Clonostachys</taxon>
    </lineage>
</organism>
<evidence type="ECO:0000313" key="4">
    <source>
        <dbReference type="EMBL" id="VUC24805.1"/>
    </source>
</evidence>
<dbReference type="SUPFAM" id="SSF51197">
    <property type="entry name" value="Clavaminate synthase-like"/>
    <property type="match status" value="1"/>
</dbReference>
<evidence type="ECO:0000256" key="1">
    <source>
        <dbReference type="ARBA" id="ARBA00023002"/>
    </source>
</evidence>
<comment type="caution">
    <text evidence="4">The sequence shown here is derived from an EMBL/GenBank/DDBJ whole genome shotgun (WGS) entry which is preliminary data.</text>
</comment>
<keyword evidence="1" id="KW-0560">Oxidoreductase</keyword>
<protein>
    <recommendedName>
        <fullName evidence="3">TauD/TfdA-like domain-containing protein</fullName>
    </recommendedName>
</protein>
<reference evidence="4 5" key="1">
    <citation type="submission" date="2019-06" db="EMBL/GenBank/DDBJ databases">
        <authorList>
            <person name="Broberg M."/>
        </authorList>
    </citation>
    <scope>NUCLEOTIDE SEQUENCE [LARGE SCALE GENOMIC DNA]</scope>
</reference>
<dbReference type="InterPro" id="IPR003819">
    <property type="entry name" value="TauD/TfdA-like"/>
</dbReference>
<name>A0ABY6U1B9_BIOOC</name>
<dbReference type="Pfam" id="PF02668">
    <property type="entry name" value="TauD"/>
    <property type="match status" value="1"/>
</dbReference>